<evidence type="ECO:0000313" key="1">
    <source>
        <dbReference type="EMBL" id="MBB3881115.1"/>
    </source>
</evidence>
<sequence>MAKRFDYSTIKRPNQPYIVNDHGETDTHWGAIKVRHRTDIQRNNPDLLPSAVEALLAKRMARGYRPYRPSS</sequence>
<name>A0A7W6F530_9SPHN</name>
<dbReference type="RefSeq" id="WP_183953130.1">
    <property type="nucleotide sequence ID" value="NZ_JACIDH010000032.1"/>
</dbReference>
<dbReference type="AlphaFoldDB" id="A0A7W6F530"/>
<evidence type="ECO:0000313" key="2">
    <source>
        <dbReference type="Proteomes" id="UP000538670"/>
    </source>
</evidence>
<dbReference type="EMBL" id="JACIDH010000032">
    <property type="protein sequence ID" value="MBB3881115.1"/>
    <property type="molecule type" value="Genomic_DNA"/>
</dbReference>
<gene>
    <name evidence="1" type="ORF">GGR48_003570</name>
</gene>
<comment type="caution">
    <text evidence="1">The sequence shown here is derived from an EMBL/GenBank/DDBJ whole genome shotgun (WGS) entry which is preliminary data.</text>
</comment>
<proteinExistence type="predicted"/>
<accession>A0A7W6F530</accession>
<dbReference type="Proteomes" id="UP000538670">
    <property type="component" value="Unassembled WGS sequence"/>
</dbReference>
<organism evidence="1 2">
    <name type="scientific">Sphingomonas pseudosanguinis</name>
    <dbReference type="NCBI Taxonomy" id="413712"/>
    <lineage>
        <taxon>Bacteria</taxon>
        <taxon>Pseudomonadati</taxon>
        <taxon>Pseudomonadota</taxon>
        <taxon>Alphaproteobacteria</taxon>
        <taxon>Sphingomonadales</taxon>
        <taxon>Sphingomonadaceae</taxon>
        <taxon>Sphingomonas</taxon>
    </lineage>
</organism>
<keyword evidence="2" id="KW-1185">Reference proteome</keyword>
<reference evidence="1 2" key="1">
    <citation type="submission" date="2020-08" db="EMBL/GenBank/DDBJ databases">
        <title>Genomic Encyclopedia of Type Strains, Phase IV (KMG-IV): sequencing the most valuable type-strain genomes for metagenomic binning, comparative biology and taxonomic classification.</title>
        <authorList>
            <person name="Goeker M."/>
        </authorList>
    </citation>
    <scope>NUCLEOTIDE SEQUENCE [LARGE SCALE GENOMIC DNA]</scope>
    <source>
        <strain evidence="1 2">DSM 19512</strain>
    </source>
</reference>
<protein>
    <submittedName>
        <fullName evidence="1">Uncharacterized protein</fullName>
    </submittedName>
</protein>